<feature type="transmembrane region" description="Helical" evidence="5">
    <location>
        <begin position="12"/>
        <end position="32"/>
    </location>
</feature>
<keyword evidence="7" id="KW-1185">Reference proteome</keyword>
<gene>
    <name evidence="6" type="ORF">CSW08_07665</name>
</gene>
<evidence type="ECO:0008006" key="8">
    <source>
        <dbReference type="Google" id="ProtNLM"/>
    </source>
</evidence>
<evidence type="ECO:0000256" key="5">
    <source>
        <dbReference type="SAM" id="Phobius"/>
    </source>
</evidence>
<keyword evidence="3 5" id="KW-1133">Transmembrane helix</keyword>
<comment type="subcellular location">
    <subcellularLocation>
        <location evidence="1">Membrane</location>
        <topology evidence="1">Multi-pass membrane protein</topology>
    </subcellularLocation>
</comment>
<protein>
    <recommendedName>
        <fullName evidence="8">DoxX family protein</fullName>
    </recommendedName>
</protein>
<keyword evidence="4 5" id="KW-0472">Membrane</keyword>
<evidence type="ECO:0000256" key="4">
    <source>
        <dbReference type="ARBA" id="ARBA00023136"/>
    </source>
</evidence>
<evidence type="ECO:0000256" key="1">
    <source>
        <dbReference type="ARBA" id="ARBA00004141"/>
    </source>
</evidence>
<evidence type="ECO:0000256" key="2">
    <source>
        <dbReference type="ARBA" id="ARBA00022692"/>
    </source>
</evidence>
<evidence type="ECO:0000256" key="3">
    <source>
        <dbReference type="ARBA" id="ARBA00022989"/>
    </source>
</evidence>
<feature type="transmembrane region" description="Helical" evidence="5">
    <location>
        <begin position="75"/>
        <end position="94"/>
    </location>
</feature>
<dbReference type="GO" id="GO:0016020">
    <property type="term" value="C:membrane"/>
    <property type="evidence" value="ECO:0007669"/>
    <property type="project" value="UniProtKB-SubCell"/>
</dbReference>
<dbReference type="Proteomes" id="UP000233435">
    <property type="component" value="Unassembled WGS sequence"/>
</dbReference>
<evidence type="ECO:0000313" key="7">
    <source>
        <dbReference type="Proteomes" id="UP000233435"/>
    </source>
</evidence>
<dbReference type="InterPro" id="IPR032808">
    <property type="entry name" value="DoxX"/>
</dbReference>
<feature type="transmembrane region" description="Helical" evidence="5">
    <location>
        <begin position="52"/>
        <end position="70"/>
    </location>
</feature>
<dbReference type="RefSeq" id="WP_106659323.1">
    <property type="nucleotide sequence ID" value="NZ_PJEO01000022.1"/>
</dbReference>
<dbReference type="AlphaFoldDB" id="A0A2N3HKL1"/>
<organism evidence="6 7">
    <name type="scientific">Confluentibacter flavum</name>
    <dbReference type="NCBI Taxonomy" id="1909700"/>
    <lineage>
        <taxon>Bacteria</taxon>
        <taxon>Pseudomonadati</taxon>
        <taxon>Bacteroidota</taxon>
        <taxon>Flavobacteriia</taxon>
        <taxon>Flavobacteriales</taxon>
        <taxon>Flavobacteriaceae</taxon>
        <taxon>Confluentibacter</taxon>
    </lineage>
</organism>
<proteinExistence type="predicted"/>
<feature type="transmembrane region" description="Helical" evidence="5">
    <location>
        <begin position="100"/>
        <end position="118"/>
    </location>
</feature>
<comment type="caution">
    <text evidence="6">The sequence shown here is derived from an EMBL/GenBank/DDBJ whole genome shotgun (WGS) entry which is preliminary data.</text>
</comment>
<dbReference type="Pfam" id="PF13564">
    <property type="entry name" value="DoxX_2"/>
    <property type="match status" value="1"/>
</dbReference>
<keyword evidence="2 5" id="KW-0812">Transmembrane</keyword>
<reference evidence="6 7" key="1">
    <citation type="submission" date="2017-12" db="EMBL/GenBank/DDBJ databases">
        <title>Confluentibacter flavum sp. nov., isolated from the saline lake.</title>
        <authorList>
            <person name="Yu L."/>
        </authorList>
    </citation>
    <scope>NUCLEOTIDE SEQUENCE [LARGE SCALE GENOMIC DNA]</scope>
    <source>
        <strain evidence="6 7">3B</strain>
    </source>
</reference>
<name>A0A2N3HKL1_9FLAO</name>
<evidence type="ECO:0000313" key="6">
    <source>
        <dbReference type="EMBL" id="PKQ45519.1"/>
    </source>
</evidence>
<sequence length="130" mass="14583">MTTNNNIPKLRLWISYILQGIIVIMLLMGAFNNLLMTEMAVTGAKEMGYPEYSVHYLGIILLVSTLLYAIPKTAFIGAILLTGWLGGAVATHIIHGDPLYNMFFPIVFGIVVWTCLLLRHKKMCEVLLNR</sequence>
<dbReference type="OrthoDB" id="9811373at2"/>
<accession>A0A2N3HKL1</accession>
<dbReference type="EMBL" id="PJEO01000022">
    <property type="protein sequence ID" value="PKQ45519.1"/>
    <property type="molecule type" value="Genomic_DNA"/>
</dbReference>